<dbReference type="Gene3D" id="3.30.700.10">
    <property type="entry name" value="Glycoprotein, Type 4 Pilin"/>
    <property type="match status" value="1"/>
</dbReference>
<dbReference type="InterPro" id="IPR045584">
    <property type="entry name" value="Pilin-like"/>
</dbReference>
<accession>A0ABU6JZR0</accession>
<gene>
    <name evidence="2" type="ORF">VVD49_01275</name>
</gene>
<dbReference type="InterPro" id="IPR012902">
    <property type="entry name" value="N_methyl_site"/>
</dbReference>
<dbReference type="Pfam" id="PF16732">
    <property type="entry name" value="ComP_DUS"/>
    <property type="match status" value="1"/>
</dbReference>
<dbReference type="RefSeq" id="WP_327597310.1">
    <property type="nucleotide sequence ID" value="NZ_JAYXHS010000001.1"/>
</dbReference>
<feature type="transmembrane region" description="Helical" evidence="1">
    <location>
        <begin position="12"/>
        <end position="32"/>
    </location>
</feature>
<dbReference type="PROSITE" id="PS00409">
    <property type="entry name" value="PROKAR_NTER_METHYL"/>
    <property type="match status" value="1"/>
</dbReference>
<keyword evidence="1" id="KW-0472">Membrane</keyword>
<keyword evidence="1" id="KW-1133">Transmembrane helix</keyword>
<reference evidence="2 3" key="1">
    <citation type="submission" date="2024-01" db="EMBL/GenBank/DDBJ databases">
        <title>Uliginosibacterium soil sp. nov.</title>
        <authorList>
            <person name="Lv Y."/>
        </authorList>
    </citation>
    <scope>NUCLEOTIDE SEQUENCE [LARGE SCALE GENOMIC DNA]</scope>
    <source>
        <strain evidence="2 3">H3</strain>
    </source>
</reference>
<proteinExistence type="predicted"/>
<evidence type="ECO:0000313" key="3">
    <source>
        <dbReference type="Proteomes" id="UP001331561"/>
    </source>
</evidence>
<dbReference type="SUPFAM" id="SSF54523">
    <property type="entry name" value="Pili subunits"/>
    <property type="match status" value="1"/>
</dbReference>
<evidence type="ECO:0000256" key="1">
    <source>
        <dbReference type="SAM" id="Phobius"/>
    </source>
</evidence>
<keyword evidence="1" id="KW-0812">Transmembrane</keyword>
<organism evidence="2 3">
    <name type="scientific">Uliginosibacterium silvisoli</name>
    <dbReference type="NCBI Taxonomy" id="3114758"/>
    <lineage>
        <taxon>Bacteria</taxon>
        <taxon>Pseudomonadati</taxon>
        <taxon>Pseudomonadota</taxon>
        <taxon>Betaproteobacteria</taxon>
        <taxon>Rhodocyclales</taxon>
        <taxon>Zoogloeaceae</taxon>
        <taxon>Uliginosibacterium</taxon>
    </lineage>
</organism>
<protein>
    <submittedName>
        <fullName evidence="2">Prepilin-type N-terminal cleavage/methylation domain-containing protein</fullName>
    </submittedName>
</protein>
<comment type="caution">
    <text evidence="2">The sequence shown here is derived from an EMBL/GenBank/DDBJ whole genome shotgun (WGS) entry which is preliminary data.</text>
</comment>
<evidence type="ECO:0000313" key="2">
    <source>
        <dbReference type="EMBL" id="MEC5384330.1"/>
    </source>
</evidence>
<name>A0ABU6JZR0_9RHOO</name>
<dbReference type="NCBIfam" id="TIGR02532">
    <property type="entry name" value="IV_pilin_GFxxxE"/>
    <property type="match status" value="1"/>
</dbReference>
<dbReference type="EMBL" id="JAYXHS010000001">
    <property type="protein sequence ID" value="MEC5384330.1"/>
    <property type="molecule type" value="Genomic_DNA"/>
</dbReference>
<keyword evidence="3" id="KW-1185">Reference proteome</keyword>
<sequence>MMKRTSRGFTLIELMVTVAVIAILAAIAYPSYMQYVGKTRYAQAKEAAMQVGSALERKVAQADKYESSIDGLKVYEDQLSYTYALTSTQRGFYLKVTEKTARFNIWAVLNSKGTRCACFGSSCSEPTFAADTNSCPTGTTAF</sequence>
<dbReference type="Proteomes" id="UP001331561">
    <property type="component" value="Unassembled WGS sequence"/>
</dbReference>
<dbReference type="InterPro" id="IPR031982">
    <property type="entry name" value="PilE-like"/>
</dbReference>
<dbReference type="PANTHER" id="PTHR30093">
    <property type="entry name" value="GENERAL SECRETION PATHWAY PROTEIN G"/>
    <property type="match status" value="1"/>
</dbReference>
<dbReference type="Pfam" id="PF07963">
    <property type="entry name" value="N_methyl"/>
    <property type="match status" value="1"/>
</dbReference>
<dbReference type="PANTHER" id="PTHR30093:SF47">
    <property type="entry name" value="TYPE IV PILUS NON-CORE MINOR PILIN PILE"/>
    <property type="match status" value="1"/>
</dbReference>